<reference evidence="4" key="1">
    <citation type="submission" date="2017-07" db="EMBL/GenBank/DDBJ databases">
        <title>Comparative genome mining reveals phylogenetic distribution patterns of secondary metabolites in Amycolatopsis.</title>
        <authorList>
            <person name="Adamek M."/>
            <person name="Alanjary M."/>
            <person name="Sales-Ortells H."/>
            <person name="Goodfellow M."/>
            <person name="Bull A.T."/>
            <person name="Kalinowski J."/>
            <person name="Ziemert N."/>
        </authorList>
    </citation>
    <scope>NUCLEOTIDE SEQUENCE [LARGE SCALE GENOMIC DNA]</scope>
    <source>
        <strain evidence="4">H5</strain>
    </source>
</reference>
<evidence type="ECO:0000259" key="2">
    <source>
        <dbReference type="Pfam" id="PF00535"/>
    </source>
</evidence>
<accession>A0A229SXL5</accession>
<keyword evidence="3" id="KW-0808">Transferase</keyword>
<organism evidence="3 4">
    <name type="scientific">Amycolatopsis vastitatis</name>
    <dbReference type="NCBI Taxonomy" id="1905142"/>
    <lineage>
        <taxon>Bacteria</taxon>
        <taxon>Bacillati</taxon>
        <taxon>Actinomycetota</taxon>
        <taxon>Actinomycetes</taxon>
        <taxon>Pseudonocardiales</taxon>
        <taxon>Pseudonocardiaceae</taxon>
        <taxon>Amycolatopsis</taxon>
    </lineage>
</organism>
<comment type="caution">
    <text evidence="3">The sequence shown here is derived from an EMBL/GenBank/DDBJ whole genome shotgun (WGS) entry which is preliminary data.</text>
</comment>
<keyword evidence="1" id="KW-0732">Signal</keyword>
<name>A0A229SXL5_9PSEU</name>
<dbReference type="Gene3D" id="3.90.550.10">
    <property type="entry name" value="Spore Coat Polysaccharide Biosynthesis Protein SpsA, Chain A"/>
    <property type="match status" value="1"/>
</dbReference>
<proteinExistence type="predicted"/>
<dbReference type="RefSeq" id="WP_093951018.1">
    <property type="nucleotide sequence ID" value="NZ_NMUL01000033.1"/>
</dbReference>
<feature type="signal peptide" evidence="1">
    <location>
        <begin position="1"/>
        <end position="23"/>
    </location>
</feature>
<dbReference type="Pfam" id="PF00535">
    <property type="entry name" value="Glycos_transf_2"/>
    <property type="match status" value="1"/>
</dbReference>
<dbReference type="PANTHER" id="PTHR43646">
    <property type="entry name" value="GLYCOSYLTRANSFERASE"/>
    <property type="match status" value="1"/>
</dbReference>
<keyword evidence="4" id="KW-1185">Reference proteome</keyword>
<dbReference type="GO" id="GO:0016740">
    <property type="term" value="F:transferase activity"/>
    <property type="evidence" value="ECO:0007669"/>
    <property type="project" value="UniProtKB-KW"/>
</dbReference>
<dbReference type="EMBL" id="NMUL01000033">
    <property type="protein sequence ID" value="OXM63510.1"/>
    <property type="molecule type" value="Genomic_DNA"/>
</dbReference>
<evidence type="ECO:0000313" key="4">
    <source>
        <dbReference type="Proteomes" id="UP000215199"/>
    </source>
</evidence>
<dbReference type="OrthoDB" id="9806525at2"/>
<gene>
    <name evidence="3" type="ORF">CF165_30360</name>
</gene>
<dbReference type="AlphaFoldDB" id="A0A229SXL5"/>
<dbReference type="InterPro" id="IPR001173">
    <property type="entry name" value="Glyco_trans_2-like"/>
</dbReference>
<evidence type="ECO:0000256" key="1">
    <source>
        <dbReference type="SAM" id="SignalP"/>
    </source>
</evidence>
<dbReference type="Proteomes" id="UP000215199">
    <property type="component" value="Unassembled WGS sequence"/>
</dbReference>
<sequence>MGSRFRVIVRAGALAAVLGAAHAAYNARVVRAPREGPARCREPVSILLPLRDEAARVAPALRALLAQRGLDDAEILVLDDCSADHTADVVRQVAGPDPRVTLLTGAEPPPGLLGKPHACHQLARRARGSVLVCVDADVVLAPDAVAAAVSLLRTAGLDAVSPFPRQRADGLGARLVQPLLQWSWLVLLPLRLAETSPRPSLAAANGQFFVIDAAMLRACGGFAAVAGEVLDDIALMRAVKRAGGRGVVADGSRIAECHMYATWAQLRDGYTKSLWSATGSPLGASAIASLLLVVWVLPAVAALGGSRAGLLGYAAGVAGRVVAARRTGSRVWPDSLAHPVSVLALAGLIGRSWRARYAGRLAWKGRPLPRPGTA</sequence>
<feature type="domain" description="Glycosyltransferase 2-like" evidence="2">
    <location>
        <begin position="45"/>
        <end position="171"/>
    </location>
</feature>
<dbReference type="SUPFAM" id="SSF53448">
    <property type="entry name" value="Nucleotide-diphospho-sugar transferases"/>
    <property type="match status" value="1"/>
</dbReference>
<evidence type="ECO:0000313" key="3">
    <source>
        <dbReference type="EMBL" id="OXM63510.1"/>
    </source>
</evidence>
<dbReference type="InterPro" id="IPR029044">
    <property type="entry name" value="Nucleotide-diphossugar_trans"/>
</dbReference>
<dbReference type="PANTHER" id="PTHR43646:SF3">
    <property type="entry name" value="SLR1566 PROTEIN"/>
    <property type="match status" value="1"/>
</dbReference>
<protein>
    <submittedName>
        <fullName evidence="3">Glycosyl transferase</fullName>
    </submittedName>
</protein>
<feature type="chain" id="PRO_5012398473" evidence="1">
    <location>
        <begin position="24"/>
        <end position="374"/>
    </location>
</feature>